<evidence type="ECO:0000313" key="2">
    <source>
        <dbReference type="EMBL" id="KNC83895.1"/>
    </source>
</evidence>
<evidence type="ECO:0000313" key="3">
    <source>
        <dbReference type="Proteomes" id="UP000054560"/>
    </source>
</evidence>
<organism evidence="2 3">
    <name type="scientific">Sphaeroforma arctica JP610</name>
    <dbReference type="NCBI Taxonomy" id="667725"/>
    <lineage>
        <taxon>Eukaryota</taxon>
        <taxon>Ichthyosporea</taxon>
        <taxon>Ichthyophonida</taxon>
        <taxon>Sphaeroforma</taxon>
    </lineage>
</organism>
<feature type="compositionally biased region" description="Polar residues" evidence="1">
    <location>
        <begin position="914"/>
        <end position="930"/>
    </location>
</feature>
<feature type="region of interest" description="Disordered" evidence="1">
    <location>
        <begin position="1732"/>
        <end position="1773"/>
    </location>
</feature>
<feature type="compositionally biased region" description="Low complexity" evidence="1">
    <location>
        <begin position="1039"/>
        <end position="1049"/>
    </location>
</feature>
<feature type="compositionally biased region" description="Basic and acidic residues" evidence="1">
    <location>
        <begin position="392"/>
        <end position="408"/>
    </location>
</feature>
<protein>
    <submittedName>
        <fullName evidence="2">Uncharacterized protein</fullName>
    </submittedName>
</protein>
<feature type="compositionally biased region" description="Basic and acidic residues" evidence="1">
    <location>
        <begin position="439"/>
        <end position="453"/>
    </location>
</feature>
<feature type="compositionally biased region" description="Low complexity" evidence="1">
    <location>
        <begin position="1483"/>
        <end position="1508"/>
    </location>
</feature>
<feature type="region of interest" description="Disordered" evidence="1">
    <location>
        <begin position="719"/>
        <end position="738"/>
    </location>
</feature>
<reference evidence="2 3" key="1">
    <citation type="submission" date="2011-02" db="EMBL/GenBank/DDBJ databases">
        <title>The Genome Sequence of Sphaeroforma arctica JP610.</title>
        <authorList>
            <consortium name="The Broad Institute Genome Sequencing Platform"/>
            <person name="Russ C."/>
            <person name="Cuomo C."/>
            <person name="Young S.K."/>
            <person name="Zeng Q."/>
            <person name="Gargeya S."/>
            <person name="Alvarado L."/>
            <person name="Berlin A."/>
            <person name="Chapman S.B."/>
            <person name="Chen Z."/>
            <person name="Freedman E."/>
            <person name="Gellesch M."/>
            <person name="Goldberg J."/>
            <person name="Griggs A."/>
            <person name="Gujja S."/>
            <person name="Heilman E."/>
            <person name="Heiman D."/>
            <person name="Howarth C."/>
            <person name="Mehta T."/>
            <person name="Neiman D."/>
            <person name="Pearson M."/>
            <person name="Roberts A."/>
            <person name="Saif S."/>
            <person name="Shea T."/>
            <person name="Shenoy N."/>
            <person name="Sisk P."/>
            <person name="Stolte C."/>
            <person name="Sykes S."/>
            <person name="White J."/>
            <person name="Yandava C."/>
            <person name="Burger G."/>
            <person name="Gray M.W."/>
            <person name="Holland P.W.H."/>
            <person name="King N."/>
            <person name="Lang F.B.F."/>
            <person name="Roger A.J."/>
            <person name="Ruiz-Trillo I."/>
            <person name="Haas B."/>
            <person name="Nusbaum C."/>
            <person name="Birren B."/>
        </authorList>
    </citation>
    <scope>NUCLEOTIDE SEQUENCE [LARGE SCALE GENOMIC DNA]</scope>
    <source>
        <strain evidence="2 3">JP610</strain>
    </source>
</reference>
<feature type="compositionally biased region" description="Polar residues" evidence="1">
    <location>
        <begin position="1337"/>
        <end position="1346"/>
    </location>
</feature>
<feature type="compositionally biased region" description="Basic and acidic residues" evidence="1">
    <location>
        <begin position="2090"/>
        <end position="2109"/>
    </location>
</feature>
<dbReference type="RefSeq" id="XP_014157797.1">
    <property type="nucleotide sequence ID" value="XM_014302322.1"/>
</dbReference>
<feature type="compositionally biased region" description="Basic and acidic residues" evidence="1">
    <location>
        <begin position="1184"/>
        <end position="1195"/>
    </location>
</feature>
<sequence length="2109" mass="223411">MSQVTGEPYDSDGNTTDLSFAENDARASDAKHKSNSNGMTPVDTERELDRLQSDNKVPDVNFGSKVLETTSSSHRGQYTPLESKKNPAAVTTHTHFPSYADVNNDLSMSGFDEVTLSENSLLGVVDVVPGDPLSGFELGTSPQPYHLRKSINVDDGSEQRMNGGPETSHKLARANMDTDETDTEVSRNDIDHTGVEPFKVGPIYSDNDSSQVAERADGIVPDRLDVSDIASDHGMGLDTVGVSESESDEDAIESKDIIHNGTNSGTEGAGFNRVGVSDSESDSEAIRVNRVVAENQSDNVDEKVAGFNKAAHSSAERESDEQMIGFNRVAHSDVDNDADGEMTGFNRVAVQSESEDESTGAGFNRVGHSDSDSTDTEELSGFNRVATASDSDTDREGAGFERVAHSDSESADDGQQFGFNRVAFASDSEGGSVVAGYDRGTHSDAESDEEKAGFNRVAPESESESEGEVAGFNRAVHSDADSDSDPPAGFNRVAAMGDSESEAETSGFNRVAHSDTESGDDSAGFRRVGVSDSESDAESEGDANGFNRVGHSDTESDSDPPAGFNRVAAMSESESEAEMSGFNRVAHSDTGSDDDNDAGFRRVGVSDSESDTENNVHATGASSIARGDAGNGGKLPVGGRSFGVESVACGDTEGQTGCNLDGRSDTSNDTEPIETQRVIKIPLDTAATQDNLEKKSPRPPSRRFSRESMSVSVEDVLSYYTGSGSGSGSDRNEEDGVAIGALGEPVSNEGIPTSAKSLAGAAAVAGIAVLGGAAVLPCAAVGACDVTALSGAQDPEVEVARGVEEVDEMGDKPFQQSRDKGADSVPSIKPRTGAGVVEGDDRPVGKSRRVLPDAGRTKTASESSTDADVSSATGRKPKPRQRTPNRTGPTGTLSATTSNTDTDTTETNRTANGQPRQTTRPVPTQASASQLPHVPRPRHSVDTKYRADGLSSGANSMSSLASNTSVSSILRTGDSTCGVGTPLDDDQKKKVAFRSMSTGNDMTATIAALHPNKAGRPRGPSDGSVPVSVPMRRNSSQNTADDTAAASASVPQPTKATRPDISRGPAAMPGGVPVPVMRAHRSVDSGHSITLDESAPAVLPPKPTVAKRQSSQGSLPVAAMHSSNDDIATTPAKVVPKKITRPSVTESSAANTASNGDTADESVADAYPPRAKKSIGLSDGAVDPVEKPVIQDRVKKPVKTPVKEPLSYRSTEPAKQHQVAVTEAIKEPAPNATQESSNLFNPPTAARDASTGVLSTPQPPVVAQTGEHTAVTSSSQEHVPSPIARPDTHASRVTQPVHRRGSRPETISRSEEASSREVMEDSIGKGLPSKVPRPMRASTSAGTSSLRNVEAHIEAPEKTPCPTVSDSPVGRGSGMADGVGKDTSGAVVTKPTVARRQDKKDPTAQKFTKRRQRKGQNVNRKKSVLVDDDVGFDLTKEIAYQNDADDGGTYRTRTTNPFDSPAMHQNPDLIPEASCDILYRPPNTDINTDTNTNTHTNTNTNSSTNQSNAQKPKPKVRSNPFEESPAVGMDHGLIQDKHGYSDSTAGATTVLQAMRAAPGNYQRLEDSRPSHPTNNNNYNSNYNDNYNNNNFNGPLSSNSMNSMNSINSMNTMTSQPARPNNGSGLASGYIAGGATGVRNLPNVEIPSGYGNVGGKGYNTVMSPGSVGDRRSRDQFNADPSPRGQNVYESPRGVARNITPRDAYGAPSSQSPLNDYGRAMGRQQSYGNVEATANAKPQRAMGRQQSYGNVEATASAKPHPVPRNKAEYNSDLNDNLSAGGVAGSVFSPSPLSSEEDILDYQSVANGKKHSATLKRVLSHHSSGGLARQASQLGVGYDTVRQGTTTALSSGNSGPMSGPMSGRKVMSRSQDQLNVPGSRTPRGMEREQTHMVRSGSQGRLEHRHAPAVRRGSRGNAEATAPQYMMRSTDSLAKDTDVRKSFHSFYDRPGSSHFAPHETQDIRSPAQSRQRKQNPQRKNTDYANGDPYGVQSYLTQSMNNNNNNQRNASNTQYGEDIGNQYNTQNGRVQGQGQHRHPQQNQYQNPSGQPMRGQTAAPMQRSMDLDTATFNSGKKGKKASRRSLKSRSMYSVKSMDDVGGDYRSEKDKKCVIS</sequence>
<feature type="compositionally biased region" description="Polar residues" evidence="1">
    <location>
        <begin position="2016"/>
        <end position="2044"/>
    </location>
</feature>
<feature type="compositionally biased region" description="Low complexity" evidence="1">
    <location>
        <begin position="1847"/>
        <end position="1860"/>
    </location>
</feature>
<feature type="compositionally biased region" description="Low complexity" evidence="1">
    <location>
        <begin position="1996"/>
        <end position="2007"/>
    </location>
</feature>
<feature type="region of interest" description="Disordered" evidence="1">
    <location>
        <begin position="192"/>
        <end position="211"/>
    </location>
</feature>
<feature type="compositionally biased region" description="Basic and acidic residues" evidence="1">
    <location>
        <begin position="23"/>
        <end position="32"/>
    </location>
</feature>
<feature type="region of interest" description="Disordered" evidence="1">
    <location>
        <begin position="308"/>
        <end position="711"/>
    </location>
</feature>
<feature type="region of interest" description="Disordered" evidence="1">
    <location>
        <begin position="1376"/>
        <end position="1422"/>
    </location>
</feature>
<feature type="compositionally biased region" description="Polar residues" evidence="1">
    <location>
        <begin position="1266"/>
        <end position="1278"/>
    </location>
</feature>
<dbReference type="EMBL" id="KQ241803">
    <property type="protein sequence ID" value="KNC83895.1"/>
    <property type="molecule type" value="Genomic_DNA"/>
</dbReference>
<feature type="region of interest" description="Disordered" evidence="1">
    <location>
        <begin position="1"/>
        <end position="89"/>
    </location>
</feature>
<accession>A0A0L0G4B1</accession>
<feature type="region of interest" description="Disordered" evidence="1">
    <location>
        <begin position="1842"/>
        <end position="2109"/>
    </location>
</feature>
<feature type="region of interest" description="Disordered" evidence="1">
    <location>
        <begin position="1443"/>
        <end position="1543"/>
    </location>
</feature>
<keyword evidence="3" id="KW-1185">Reference proteome</keyword>
<proteinExistence type="predicted"/>
<feature type="region of interest" description="Disordered" evidence="1">
    <location>
        <begin position="1011"/>
        <end position="1076"/>
    </location>
</feature>
<feature type="compositionally biased region" description="Polar residues" evidence="1">
    <location>
        <begin position="613"/>
        <end position="622"/>
    </location>
</feature>
<feature type="compositionally biased region" description="Low complexity" evidence="1">
    <location>
        <begin position="949"/>
        <end position="960"/>
    </location>
</feature>
<name>A0A0L0G4B1_9EUKA</name>
<dbReference type="STRING" id="667725.A0A0L0G4B1"/>
<dbReference type="GeneID" id="25904387"/>
<feature type="compositionally biased region" description="Basic residues" evidence="1">
    <location>
        <begin position="1407"/>
        <end position="1422"/>
    </location>
</feature>
<feature type="compositionally biased region" description="Polar residues" evidence="1">
    <location>
        <begin position="858"/>
        <end position="873"/>
    </location>
</feature>
<gene>
    <name evidence="2" type="ORF">SARC_03883</name>
</gene>
<feature type="compositionally biased region" description="Polar residues" evidence="1">
    <location>
        <begin position="1142"/>
        <end position="1157"/>
    </location>
</feature>
<feature type="compositionally biased region" description="Basic and acidic residues" evidence="1">
    <location>
        <begin position="43"/>
        <end position="57"/>
    </location>
</feature>
<feature type="compositionally biased region" description="Low complexity" evidence="1">
    <location>
        <begin position="890"/>
        <end position="913"/>
    </location>
</feature>
<feature type="compositionally biased region" description="Low complexity" evidence="1">
    <location>
        <begin position="1574"/>
        <end position="1583"/>
    </location>
</feature>
<feature type="compositionally biased region" description="Basic and acidic residues" evidence="1">
    <location>
        <begin position="1302"/>
        <end position="1323"/>
    </location>
</feature>
<feature type="region of interest" description="Disordered" evidence="1">
    <location>
        <begin position="806"/>
        <end position="960"/>
    </location>
</feature>
<feature type="region of interest" description="Disordered" evidence="1">
    <location>
        <begin position="1088"/>
        <end position="1346"/>
    </location>
</feature>
<feature type="region of interest" description="Disordered" evidence="1">
    <location>
        <begin position="1648"/>
        <end position="1719"/>
    </location>
</feature>
<feature type="compositionally biased region" description="Basic residues" evidence="1">
    <location>
        <begin position="2070"/>
        <end position="2081"/>
    </location>
</feature>
<feature type="compositionally biased region" description="Low complexity" evidence="1">
    <location>
        <begin position="1063"/>
        <end position="1076"/>
    </location>
</feature>
<feature type="region of interest" description="Disordered" evidence="1">
    <location>
        <begin position="1560"/>
        <end position="1583"/>
    </location>
</feature>
<feature type="compositionally biased region" description="Polar residues" evidence="1">
    <location>
        <begin position="1865"/>
        <end position="1875"/>
    </location>
</feature>
<feature type="compositionally biased region" description="Polar residues" evidence="1">
    <location>
        <begin position="67"/>
        <end position="76"/>
    </location>
</feature>
<evidence type="ECO:0000256" key="1">
    <source>
        <dbReference type="SAM" id="MobiDB-lite"/>
    </source>
</evidence>
<feature type="region of interest" description="Disordered" evidence="1">
    <location>
        <begin position="258"/>
        <end position="284"/>
    </location>
</feature>
<feature type="compositionally biased region" description="Polar residues" evidence="1">
    <location>
        <begin position="1231"/>
        <end position="1241"/>
    </location>
</feature>
<dbReference type="Proteomes" id="UP000054560">
    <property type="component" value="Unassembled WGS sequence"/>
</dbReference>